<proteinExistence type="predicted"/>
<dbReference type="Proteomes" id="UP001642484">
    <property type="component" value="Unassembled WGS sequence"/>
</dbReference>
<dbReference type="EMBL" id="CAXAMN010000858">
    <property type="protein sequence ID" value="CAK8991097.1"/>
    <property type="molecule type" value="Genomic_DNA"/>
</dbReference>
<dbReference type="InterPro" id="IPR053218">
    <property type="entry name" value="Pathogen-related_defense"/>
</dbReference>
<gene>
    <name evidence="1" type="ORF">CCMP2556_LOCUS2311</name>
</gene>
<protein>
    <recommendedName>
        <fullName evidence="3">Pathogen-related protein</fullName>
    </recommendedName>
</protein>
<dbReference type="PANTHER" id="PTHR31723:SF10">
    <property type="entry name" value="PATHOGEN-RELATED PROTEIN"/>
    <property type="match status" value="1"/>
</dbReference>
<name>A0ABP0HMV6_9DINO</name>
<evidence type="ECO:0000313" key="1">
    <source>
        <dbReference type="EMBL" id="CAK8991097.1"/>
    </source>
</evidence>
<dbReference type="PANTHER" id="PTHR31723">
    <property type="entry name" value="PATHOGENESIS-RELATED FAMILY PROTEIN"/>
    <property type="match status" value="1"/>
</dbReference>
<comment type="caution">
    <text evidence="1">The sequence shown here is derived from an EMBL/GenBank/DDBJ whole genome shotgun (WGS) entry which is preliminary data.</text>
</comment>
<evidence type="ECO:0000313" key="2">
    <source>
        <dbReference type="Proteomes" id="UP001642484"/>
    </source>
</evidence>
<organism evidence="1 2">
    <name type="scientific">Durusdinium trenchii</name>
    <dbReference type="NCBI Taxonomy" id="1381693"/>
    <lineage>
        <taxon>Eukaryota</taxon>
        <taxon>Sar</taxon>
        <taxon>Alveolata</taxon>
        <taxon>Dinophyceae</taxon>
        <taxon>Suessiales</taxon>
        <taxon>Symbiodiniaceae</taxon>
        <taxon>Durusdinium</taxon>
    </lineage>
</organism>
<keyword evidence="2" id="KW-1185">Reference proteome</keyword>
<sequence>MAQPLSDESKGSTQGELIRDYAPADGVSWRFGRPDYAKVNTTYFNHRTIAHQEGSLEALVQKLMKNCQVEADNVADVHKWKTMDTAKFKLAVNGGCPCNAQLMSEIGALNILLGETVDYSGSAASVEASRQIFSDAFPEGVAWEVLEVYTGPPNLLFKWRFFAKYSGTFRSKNGKKYKGNGDMVNVAGLCLAKVNEKLAIETLDFYYNPEEMTRPLTTTLVDVTQRAMEDEAADPKVGIGGCKSALDNCALM</sequence>
<accession>A0ABP0HMV6</accession>
<evidence type="ECO:0008006" key="3">
    <source>
        <dbReference type="Google" id="ProtNLM"/>
    </source>
</evidence>
<reference evidence="1 2" key="1">
    <citation type="submission" date="2024-02" db="EMBL/GenBank/DDBJ databases">
        <authorList>
            <person name="Chen Y."/>
            <person name="Shah S."/>
            <person name="Dougan E. K."/>
            <person name="Thang M."/>
            <person name="Chan C."/>
        </authorList>
    </citation>
    <scope>NUCLEOTIDE SEQUENCE [LARGE SCALE GENOMIC DNA]</scope>
</reference>